<comment type="function">
    <text evidence="17 18">Catalyzes the condensation of ATP and 5-phosphoribose 1-diphosphate to form N'-(5'-phosphoribosyl)-ATP (PR-ATP). Has a crucial role in the pathway because the rate of histidine biosynthesis seems to be controlled primarily by regulation of HisG enzymatic activity.</text>
</comment>
<comment type="similarity">
    <text evidence="5 18">Belongs to the ATP phosphoribosyltransferase family. Long subfamily.</text>
</comment>
<dbReference type="STRING" id="1577791.Mpt1_c02420"/>
<keyword evidence="22" id="KW-1185">Reference proteome</keyword>
<dbReference type="NCBIfam" id="TIGR03455">
    <property type="entry name" value="HisG_C-term"/>
    <property type="match status" value="1"/>
</dbReference>
<keyword evidence="16 18" id="KW-0368">Histidine biosynthesis</keyword>
<evidence type="ECO:0000256" key="6">
    <source>
        <dbReference type="ARBA" id="ARBA00011946"/>
    </source>
</evidence>
<evidence type="ECO:0000256" key="10">
    <source>
        <dbReference type="ARBA" id="ARBA00022676"/>
    </source>
</evidence>
<protein>
    <recommendedName>
        <fullName evidence="7 18">ATP phosphoribosyltransferase</fullName>
        <shortName evidence="18">ATP-PRT</shortName>
        <shortName evidence="18">ATP-PRTase</shortName>
        <ecNumber evidence="6 18">2.4.2.17</ecNumber>
    </recommendedName>
</protein>
<dbReference type="Pfam" id="PF08029">
    <property type="entry name" value="HisG_C"/>
    <property type="match status" value="1"/>
</dbReference>
<comment type="activity regulation">
    <text evidence="18">Feedback inhibited by histidine.</text>
</comment>
<evidence type="ECO:0000256" key="9">
    <source>
        <dbReference type="ARBA" id="ARBA00022605"/>
    </source>
</evidence>
<dbReference type="GO" id="GO:0003879">
    <property type="term" value="F:ATP phosphoribosyltransferase activity"/>
    <property type="evidence" value="ECO:0007669"/>
    <property type="project" value="UniProtKB-UniRule"/>
</dbReference>
<dbReference type="GeneID" id="24817915"/>
<keyword evidence="9 18" id="KW-0028">Amino-acid biosynthesis</keyword>
<evidence type="ECO:0000313" key="21">
    <source>
        <dbReference type="EMBL" id="AIZ56142.1"/>
    </source>
</evidence>
<dbReference type="HOGENOM" id="CLU_038115_1_0_2"/>
<dbReference type="GO" id="GO:0005524">
    <property type="term" value="F:ATP binding"/>
    <property type="evidence" value="ECO:0007669"/>
    <property type="project" value="UniProtKB-KW"/>
</dbReference>
<dbReference type="Gene3D" id="3.40.190.10">
    <property type="entry name" value="Periplasmic binding protein-like II"/>
    <property type="match status" value="2"/>
</dbReference>
<comment type="catalytic activity">
    <reaction evidence="1 18">
        <text>1-(5-phospho-beta-D-ribosyl)-ATP + diphosphate = 5-phospho-alpha-D-ribose 1-diphosphate + ATP</text>
        <dbReference type="Rhea" id="RHEA:18473"/>
        <dbReference type="ChEBI" id="CHEBI:30616"/>
        <dbReference type="ChEBI" id="CHEBI:33019"/>
        <dbReference type="ChEBI" id="CHEBI:58017"/>
        <dbReference type="ChEBI" id="CHEBI:73183"/>
        <dbReference type="EC" id="2.4.2.17"/>
    </reaction>
</comment>
<dbReference type="InterPro" id="IPR001348">
    <property type="entry name" value="ATP_PRibTrfase_HisG"/>
</dbReference>
<evidence type="ECO:0000259" key="19">
    <source>
        <dbReference type="Pfam" id="PF01634"/>
    </source>
</evidence>
<evidence type="ECO:0000256" key="16">
    <source>
        <dbReference type="ARBA" id="ARBA00023102"/>
    </source>
</evidence>
<evidence type="ECO:0000256" key="15">
    <source>
        <dbReference type="ARBA" id="ARBA00022842"/>
    </source>
</evidence>
<dbReference type="AlphaFoldDB" id="A0A0A7LCZ1"/>
<evidence type="ECO:0000256" key="4">
    <source>
        <dbReference type="ARBA" id="ARBA00004667"/>
    </source>
</evidence>
<dbReference type="GO" id="GO:0000105">
    <property type="term" value="P:L-histidine biosynthetic process"/>
    <property type="evidence" value="ECO:0007669"/>
    <property type="project" value="UniProtKB-UniRule"/>
</dbReference>
<evidence type="ECO:0000256" key="7">
    <source>
        <dbReference type="ARBA" id="ARBA00020998"/>
    </source>
</evidence>
<name>A0A0A7LCZ1_9ARCH</name>
<evidence type="ECO:0000256" key="2">
    <source>
        <dbReference type="ARBA" id="ARBA00001946"/>
    </source>
</evidence>
<keyword evidence="12 18" id="KW-0479">Metal-binding</keyword>
<keyword evidence="13 18" id="KW-0547">Nucleotide-binding</keyword>
<feature type="domain" description="ATP phosphoribosyltransferase catalytic" evidence="19">
    <location>
        <begin position="51"/>
        <end position="206"/>
    </location>
</feature>
<dbReference type="HAMAP" id="MF_00079">
    <property type="entry name" value="HisG_Long"/>
    <property type="match status" value="1"/>
</dbReference>
<dbReference type="FunFam" id="3.30.70.120:FF:000002">
    <property type="entry name" value="ATP phosphoribosyltransferase"/>
    <property type="match status" value="1"/>
</dbReference>
<dbReference type="UniPathway" id="UPA00031">
    <property type="reaction ID" value="UER00006"/>
</dbReference>
<comment type="cofactor">
    <cofactor evidence="2 18">
        <name>Mg(2+)</name>
        <dbReference type="ChEBI" id="CHEBI:18420"/>
    </cofactor>
</comment>
<evidence type="ECO:0000256" key="5">
    <source>
        <dbReference type="ARBA" id="ARBA00007955"/>
    </source>
</evidence>
<dbReference type="InterPro" id="IPR020621">
    <property type="entry name" value="ATP-PRT_HisG_long"/>
</dbReference>
<organism evidence="21 22">
    <name type="scientific">Candidatus Methanoplasma termitum</name>
    <dbReference type="NCBI Taxonomy" id="1577791"/>
    <lineage>
        <taxon>Archaea</taxon>
        <taxon>Methanobacteriati</taxon>
        <taxon>Thermoplasmatota</taxon>
        <taxon>Thermoplasmata</taxon>
        <taxon>Methanomassiliicoccales</taxon>
        <taxon>Methanomassiliicoccaceae</taxon>
        <taxon>Candidatus Methanoplasma</taxon>
    </lineage>
</organism>
<dbReference type="RefSeq" id="WP_048111497.1">
    <property type="nucleotide sequence ID" value="NZ_CP010070.1"/>
</dbReference>
<accession>A0A0A7LCZ1</accession>
<keyword evidence="10 18" id="KW-0328">Glycosyltransferase</keyword>
<evidence type="ECO:0000313" key="22">
    <source>
        <dbReference type="Proteomes" id="UP000030787"/>
    </source>
</evidence>
<dbReference type="PANTHER" id="PTHR21403">
    <property type="entry name" value="ATP PHOSPHORIBOSYLTRANSFERASE ATP-PRTASE"/>
    <property type="match status" value="1"/>
</dbReference>
<evidence type="ECO:0000256" key="3">
    <source>
        <dbReference type="ARBA" id="ARBA00004496"/>
    </source>
</evidence>
<evidence type="ECO:0000256" key="12">
    <source>
        <dbReference type="ARBA" id="ARBA00022723"/>
    </source>
</evidence>
<evidence type="ECO:0000256" key="13">
    <source>
        <dbReference type="ARBA" id="ARBA00022741"/>
    </source>
</evidence>
<dbReference type="Proteomes" id="UP000030787">
    <property type="component" value="Chromosome"/>
</dbReference>
<evidence type="ECO:0000256" key="14">
    <source>
        <dbReference type="ARBA" id="ARBA00022840"/>
    </source>
</evidence>
<dbReference type="SUPFAM" id="SSF53850">
    <property type="entry name" value="Periplasmic binding protein-like II"/>
    <property type="match status" value="1"/>
</dbReference>
<keyword evidence="14 18" id="KW-0067">ATP-binding</keyword>
<dbReference type="Pfam" id="PF01634">
    <property type="entry name" value="HisG"/>
    <property type="match status" value="1"/>
</dbReference>
<dbReference type="EMBL" id="CP010070">
    <property type="protein sequence ID" value="AIZ56142.1"/>
    <property type="molecule type" value="Genomic_DNA"/>
</dbReference>
<reference evidence="21 22" key="1">
    <citation type="journal article" date="2014" name="Appl. Environ. Microbiol.">
        <title>Comparative Genome Analysis of 'Candidatus Methanoplasma termitum' Indicates a New Mode of Energy Metabolism in the Seventh Order of Methanogens.</title>
        <authorList>
            <person name="Lang K."/>
            <person name="Schuldes J."/>
            <person name="Klingl A."/>
            <person name="Poehlein A."/>
            <person name="Daniel R."/>
            <person name="Brune A."/>
        </authorList>
    </citation>
    <scope>NUCLEOTIDE SEQUENCE [LARGE SCALE GENOMIC DNA]</scope>
    <source>
        <strain evidence="22">Mpt1</strain>
    </source>
</reference>
<evidence type="ECO:0000259" key="20">
    <source>
        <dbReference type="Pfam" id="PF08029"/>
    </source>
</evidence>
<comment type="pathway">
    <text evidence="4 18">Amino-acid biosynthesis; L-histidine biosynthesis; L-histidine from 5-phospho-alpha-D-ribose 1-diphosphate: step 1/9.</text>
</comment>
<dbReference type="Gene3D" id="3.30.70.120">
    <property type="match status" value="1"/>
</dbReference>
<gene>
    <name evidence="18 21" type="primary">hisG</name>
    <name evidence="21" type="ORF">Mpt1_c02420</name>
</gene>
<feature type="domain" description="Histidine biosynthesis HisG C-terminal" evidence="20">
    <location>
        <begin position="211"/>
        <end position="283"/>
    </location>
</feature>
<evidence type="ECO:0000256" key="17">
    <source>
        <dbReference type="ARBA" id="ARBA00024861"/>
    </source>
</evidence>
<dbReference type="PANTHER" id="PTHR21403:SF10">
    <property type="entry name" value="ATP PHOSPHORIBOSYLTRANSFERASE"/>
    <property type="match status" value="1"/>
</dbReference>
<dbReference type="PROSITE" id="PS01316">
    <property type="entry name" value="ATP_P_PHORIBOSYLTR"/>
    <property type="match status" value="1"/>
</dbReference>
<proteinExistence type="inferred from homology"/>
<dbReference type="NCBIfam" id="TIGR00070">
    <property type="entry name" value="hisG"/>
    <property type="match status" value="1"/>
</dbReference>
<dbReference type="InterPro" id="IPR013820">
    <property type="entry name" value="ATP_PRibTrfase_cat"/>
</dbReference>
<comment type="subcellular location">
    <subcellularLocation>
        <location evidence="3 18">Cytoplasm</location>
    </subcellularLocation>
</comment>
<evidence type="ECO:0000256" key="8">
    <source>
        <dbReference type="ARBA" id="ARBA00022490"/>
    </source>
</evidence>
<keyword evidence="11 18" id="KW-0808">Transferase</keyword>
<evidence type="ECO:0000256" key="11">
    <source>
        <dbReference type="ARBA" id="ARBA00022679"/>
    </source>
</evidence>
<dbReference type="GO" id="GO:0005737">
    <property type="term" value="C:cytoplasm"/>
    <property type="evidence" value="ECO:0007669"/>
    <property type="project" value="UniProtKB-SubCell"/>
</dbReference>
<dbReference type="KEGG" id="mear:Mpt1_c02420"/>
<dbReference type="InterPro" id="IPR013115">
    <property type="entry name" value="HisG_C"/>
</dbReference>
<keyword evidence="15 18" id="KW-0460">Magnesium</keyword>
<dbReference type="EC" id="2.4.2.17" evidence="6 18"/>
<dbReference type="SUPFAM" id="SSF54913">
    <property type="entry name" value="GlnB-like"/>
    <property type="match status" value="1"/>
</dbReference>
<keyword evidence="8 18" id="KW-0963">Cytoplasm</keyword>
<dbReference type="InterPro" id="IPR015867">
    <property type="entry name" value="N-reg_PII/ATP_PRibTrfase_C"/>
</dbReference>
<dbReference type="InterPro" id="IPR011322">
    <property type="entry name" value="N-reg_PII-like_a/b"/>
</dbReference>
<dbReference type="GO" id="GO:0000287">
    <property type="term" value="F:magnesium ion binding"/>
    <property type="evidence" value="ECO:0007669"/>
    <property type="project" value="UniProtKB-UniRule"/>
</dbReference>
<evidence type="ECO:0000256" key="18">
    <source>
        <dbReference type="HAMAP-Rule" id="MF_00079"/>
    </source>
</evidence>
<dbReference type="InterPro" id="IPR018198">
    <property type="entry name" value="ATP_PRibTrfase_CS"/>
</dbReference>
<sequence length="287" mass="31002">MVIKLAVPNKGRLNERAVELLLKSGIDLGEEWGRKLYVMAKDQDIEVMFVRAQDIPAFIATGAIDIGITGEDLAAESGYKIKKLMDLEFGYCRLSIAAPEASGIRTADDIPNGSKVATSFPNLTKKYFKSIGKDVSIIEVSGAAEIMPYLGISDLIADLVASGSTLKMNRLVEVSKILDSQAAIYSSDASMKKYGAQITDVVASLKSVMAAEERKYLMANVPKKKLKEVQKVIPGINGPTILNIAGNDDIVAVHAVIRSKDVYNAVNDLKRLGAKGILTLSIDRLVE</sequence>
<evidence type="ECO:0000256" key="1">
    <source>
        <dbReference type="ARBA" id="ARBA00000915"/>
    </source>
</evidence>